<comment type="catalytic activity">
    <reaction evidence="7 8">
        <text>UDP-N-acetyl-alpha-D-muramoyl-L-alanine + D-glutamate + ATP = UDP-N-acetyl-alpha-D-muramoyl-L-alanyl-D-glutamate + ADP + phosphate + H(+)</text>
        <dbReference type="Rhea" id="RHEA:16429"/>
        <dbReference type="ChEBI" id="CHEBI:15378"/>
        <dbReference type="ChEBI" id="CHEBI:29986"/>
        <dbReference type="ChEBI" id="CHEBI:30616"/>
        <dbReference type="ChEBI" id="CHEBI:43474"/>
        <dbReference type="ChEBI" id="CHEBI:83898"/>
        <dbReference type="ChEBI" id="CHEBI:83900"/>
        <dbReference type="ChEBI" id="CHEBI:456216"/>
        <dbReference type="EC" id="6.3.2.9"/>
    </reaction>
</comment>
<dbReference type="Pfam" id="PF08245">
    <property type="entry name" value="Mur_ligase_M"/>
    <property type="match status" value="1"/>
</dbReference>
<dbReference type="GO" id="GO:0008764">
    <property type="term" value="F:UDP-N-acetylmuramoylalanine-D-glutamate ligase activity"/>
    <property type="evidence" value="ECO:0007669"/>
    <property type="project" value="UniProtKB-UniRule"/>
</dbReference>
<dbReference type="InterPro" id="IPR036565">
    <property type="entry name" value="Mur-like_cat_sf"/>
</dbReference>
<dbReference type="Pfam" id="PF02875">
    <property type="entry name" value="Mur_ligase_C"/>
    <property type="match status" value="1"/>
</dbReference>
<dbReference type="Gene3D" id="3.90.190.20">
    <property type="entry name" value="Mur ligase, C-terminal domain"/>
    <property type="match status" value="1"/>
</dbReference>
<evidence type="ECO:0000313" key="12">
    <source>
        <dbReference type="Proteomes" id="UP000030902"/>
    </source>
</evidence>
<keyword evidence="7 8" id="KW-0131">Cell cycle</keyword>
<keyword evidence="6 7" id="KW-0067">ATP-binding</keyword>
<dbReference type="GO" id="GO:0005737">
    <property type="term" value="C:cytoplasm"/>
    <property type="evidence" value="ECO:0007669"/>
    <property type="project" value="UniProtKB-SubCell"/>
</dbReference>
<keyword evidence="7 8" id="KW-0961">Cell wall biogenesis/degradation</keyword>
<keyword evidence="7 8" id="KW-0132">Cell division</keyword>
<dbReference type="SUPFAM" id="SSF53623">
    <property type="entry name" value="MurD-like peptide ligases, catalytic domain"/>
    <property type="match status" value="1"/>
</dbReference>
<dbReference type="RefSeq" id="WP_039327036.1">
    <property type="nucleotide sequence ID" value="NZ_CP007496.1"/>
</dbReference>
<keyword evidence="7 8" id="KW-0573">Peptidoglycan synthesis</keyword>
<keyword evidence="4 7" id="KW-0436">Ligase</keyword>
<dbReference type="Proteomes" id="UP000030902">
    <property type="component" value="Chromosome"/>
</dbReference>
<dbReference type="NCBIfam" id="TIGR01087">
    <property type="entry name" value="murD"/>
    <property type="match status" value="1"/>
</dbReference>
<protein>
    <recommendedName>
        <fullName evidence="7 8">UDP-N-acetylmuramoylalanine--D-glutamate ligase</fullName>
        <ecNumber evidence="7 8">6.3.2.9</ecNumber>
    </recommendedName>
    <alternativeName>
        <fullName evidence="7">D-glutamic acid-adding enzyme</fullName>
    </alternativeName>
    <alternativeName>
        <fullName evidence="7">UDP-N-acetylmuramoyl-L-alanyl-D-glutamate synthetase</fullName>
    </alternativeName>
</protein>
<dbReference type="PANTHER" id="PTHR43692:SF1">
    <property type="entry name" value="UDP-N-ACETYLMURAMOYLALANINE--D-GLUTAMATE LIGASE"/>
    <property type="match status" value="1"/>
</dbReference>
<dbReference type="HAMAP" id="MF_00639">
    <property type="entry name" value="MurD"/>
    <property type="match status" value="1"/>
</dbReference>
<name>A0A6S4GQW0_9BACT</name>
<evidence type="ECO:0000256" key="6">
    <source>
        <dbReference type="ARBA" id="ARBA00022840"/>
    </source>
</evidence>
<evidence type="ECO:0000313" key="11">
    <source>
        <dbReference type="EMBL" id="AJA06749.1"/>
    </source>
</evidence>
<dbReference type="InterPro" id="IPR013221">
    <property type="entry name" value="Mur_ligase_cen"/>
</dbReference>
<accession>A0A6S4GQW0</accession>
<dbReference type="EMBL" id="CP007496">
    <property type="protein sequence ID" value="AJA06749.1"/>
    <property type="molecule type" value="Genomic_DNA"/>
</dbReference>
<proteinExistence type="inferred from homology"/>
<sequence length="414" mass="44525">MKIVIAGYGVEGQSNLRYFQKKFPSASFLVTDERESVDNLPDGVSFQAGFAGLADAYLIIRSPSISPEKIKNSGQIWSATNEFFAECPAVIIGVTGTKGKGTTCSLAASILRAAGKTVHLVGNIGVPALDILPEIEENDIVVYELSSFQLWDLEKSPHVAVVLMIEPDHLNVHADFDDYLAAKSNIARFQTSDDYLIYNSKNEFSSSIASVSSSQKKEYPFALSSDIISAIRLPGKHNIDNACAAILAARAIVPSLSDDNIKAGLSNFTGLPHRLKFVAEKNGVKYYDDSISTTPGSAVAALRAFAEPKVLILGGSDKGADYRELASEIAAQQMRAVIINGENASEIAKSLNEEKVSCRVVCLKMAMMSEVVEAAKSQAQSGDMVILSPAAASFDMFKSYNDRGEQFVAAVEKL</sequence>
<feature type="domain" description="Mur ligase C-terminal" evidence="9">
    <location>
        <begin position="273"/>
        <end position="390"/>
    </location>
</feature>
<keyword evidence="7 8" id="KW-0133">Cell shape</keyword>
<dbReference type="InterPro" id="IPR004101">
    <property type="entry name" value="Mur_ligase_C"/>
</dbReference>
<keyword evidence="3 7" id="KW-0963">Cytoplasm</keyword>
<evidence type="ECO:0000256" key="7">
    <source>
        <dbReference type="HAMAP-Rule" id="MF_00639"/>
    </source>
</evidence>
<evidence type="ECO:0000259" key="9">
    <source>
        <dbReference type="Pfam" id="PF02875"/>
    </source>
</evidence>
<evidence type="ECO:0000256" key="2">
    <source>
        <dbReference type="ARBA" id="ARBA00004752"/>
    </source>
</evidence>
<comment type="subcellular location">
    <subcellularLocation>
        <location evidence="1 7 8">Cytoplasm</location>
    </subcellularLocation>
</comment>
<dbReference type="PANTHER" id="PTHR43692">
    <property type="entry name" value="UDP-N-ACETYLMURAMOYLALANINE--D-GLUTAMATE LIGASE"/>
    <property type="match status" value="1"/>
</dbReference>
<dbReference type="GO" id="GO:0005524">
    <property type="term" value="F:ATP binding"/>
    <property type="evidence" value="ECO:0007669"/>
    <property type="project" value="UniProtKB-UniRule"/>
</dbReference>
<evidence type="ECO:0000256" key="4">
    <source>
        <dbReference type="ARBA" id="ARBA00022598"/>
    </source>
</evidence>
<comment type="similarity">
    <text evidence="7">Belongs to the MurCDEF family.</text>
</comment>
<comment type="function">
    <text evidence="7 8">Cell wall formation. Catalyzes the addition of glutamate to the nucleotide precursor UDP-N-acetylmuramoyl-L-alanine (UMA).</text>
</comment>
<dbReference type="Gene3D" id="3.40.1190.10">
    <property type="entry name" value="Mur-like, catalytic domain"/>
    <property type="match status" value="1"/>
</dbReference>
<evidence type="ECO:0000256" key="3">
    <source>
        <dbReference type="ARBA" id="ARBA00022490"/>
    </source>
</evidence>
<dbReference type="KEGG" id="sox:TM7x_01020"/>
<dbReference type="UniPathway" id="UPA00219"/>
<dbReference type="InterPro" id="IPR036615">
    <property type="entry name" value="Mur_ligase_C_dom_sf"/>
</dbReference>
<organism evidence="11 12">
    <name type="scientific">Candidatus Nanosynbacter lyticus</name>
    <dbReference type="NCBI Taxonomy" id="2093824"/>
    <lineage>
        <taxon>Bacteria</taxon>
        <taxon>Candidatus Saccharimonadota</taxon>
        <taxon>Candidatus Saccharimonadia</taxon>
        <taxon>Candidatus Nanosynbacterales</taxon>
        <taxon>Candidatus Nanosynbacteraceae</taxon>
        <taxon>Candidatus Nanosynbacter</taxon>
    </lineage>
</organism>
<gene>
    <name evidence="7" type="primary">murD</name>
    <name evidence="11" type="ORF">TM7x_01020</name>
</gene>
<evidence type="ECO:0000256" key="1">
    <source>
        <dbReference type="ARBA" id="ARBA00004496"/>
    </source>
</evidence>
<evidence type="ECO:0000256" key="8">
    <source>
        <dbReference type="RuleBase" id="RU003664"/>
    </source>
</evidence>
<feature type="domain" description="Mur ligase central" evidence="10">
    <location>
        <begin position="94"/>
        <end position="215"/>
    </location>
</feature>
<evidence type="ECO:0000256" key="5">
    <source>
        <dbReference type="ARBA" id="ARBA00022741"/>
    </source>
</evidence>
<feature type="binding site" evidence="7">
    <location>
        <begin position="96"/>
        <end position="102"/>
    </location>
    <ligand>
        <name>ATP</name>
        <dbReference type="ChEBI" id="CHEBI:30616"/>
    </ligand>
</feature>
<dbReference type="GO" id="GO:0008360">
    <property type="term" value="P:regulation of cell shape"/>
    <property type="evidence" value="ECO:0007669"/>
    <property type="project" value="UniProtKB-KW"/>
</dbReference>
<dbReference type="InterPro" id="IPR005762">
    <property type="entry name" value="MurD"/>
</dbReference>
<dbReference type="EC" id="6.3.2.9" evidence="7 8"/>
<reference evidence="11 12" key="1">
    <citation type="journal article" date="2015" name="Proc. Natl. Acad. Sci. U.S.A.">
        <title>Cultivation of a human-associated TM7 phylotype reveals a reduced genome and epibiotic parasitic lifestyle.</title>
        <authorList>
            <person name="He X."/>
            <person name="McLean J.S."/>
            <person name="Edlund A."/>
            <person name="Yooseph S."/>
            <person name="Hall A.P."/>
            <person name="Liu S.Y."/>
            <person name="Dorrestein P.C."/>
            <person name="Esquenazi E."/>
            <person name="Hunter R.C."/>
            <person name="Cheng G."/>
            <person name="Nelson K.E."/>
            <person name="Lux R."/>
            <person name="Shi W."/>
        </authorList>
    </citation>
    <scope>NUCLEOTIDE SEQUENCE [LARGE SCALE GENOMIC DNA]</scope>
    <source>
        <strain evidence="11 12">TM7x</strain>
    </source>
</reference>
<dbReference type="SUPFAM" id="SSF53244">
    <property type="entry name" value="MurD-like peptide ligases, peptide-binding domain"/>
    <property type="match status" value="1"/>
</dbReference>
<evidence type="ECO:0000259" key="10">
    <source>
        <dbReference type="Pfam" id="PF08245"/>
    </source>
</evidence>
<comment type="pathway">
    <text evidence="2 7 8">Cell wall biogenesis; peptidoglycan biosynthesis.</text>
</comment>
<dbReference type="GO" id="GO:0009252">
    <property type="term" value="P:peptidoglycan biosynthetic process"/>
    <property type="evidence" value="ECO:0007669"/>
    <property type="project" value="UniProtKB-UniRule"/>
</dbReference>
<keyword evidence="5 7" id="KW-0547">Nucleotide-binding</keyword>
<dbReference type="GO" id="GO:0071555">
    <property type="term" value="P:cell wall organization"/>
    <property type="evidence" value="ECO:0007669"/>
    <property type="project" value="UniProtKB-KW"/>
</dbReference>
<keyword evidence="12" id="KW-1185">Reference proteome</keyword>
<dbReference type="GO" id="GO:0051301">
    <property type="term" value="P:cell division"/>
    <property type="evidence" value="ECO:0007669"/>
    <property type="project" value="UniProtKB-KW"/>
</dbReference>
<dbReference type="AlphaFoldDB" id="A0A6S4GQW0"/>